<name>A0A9N9I346_9GLOM</name>
<comment type="caution">
    <text evidence="1">The sequence shown here is derived from an EMBL/GenBank/DDBJ whole genome shotgun (WGS) entry which is preliminary data.</text>
</comment>
<dbReference type="Proteomes" id="UP000789405">
    <property type="component" value="Unassembled WGS sequence"/>
</dbReference>
<evidence type="ECO:0000313" key="1">
    <source>
        <dbReference type="EMBL" id="CAG8719333.1"/>
    </source>
</evidence>
<evidence type="ECO:0000313" key="2">
    <source>
        <dbReference type="Proteomes" id="UP000789405"/>
    </source>
</evidence>
<dbReference type="OrthoDB" id="2305685at2759"/>
<keyword evidence="2" id="KW-1185">Reference proteome</keyword>
<gene>
    <name evidence="1" type="ORF">DERYTH_LOCUS14194</name>
</gene>
<dbReference type="EMBL" id="CAJVPY010010497">
    <property type="protein sequence ID" value="CAG8719333.1"/>
    <property type="molecule type" value="Genomic_DNA"/>
</dbReference>
<reference evidence="1" key="1">
    <citation type="submission" date="2021-06" db="EMBL/GenBank/DDBJ databases">
        <authorList>
            <person name="Kallberg Y."/>
            <person name="Tangrot J."/>
            <person name="Rosling A."/>
        </authorList>
    </citation>
    <scope>NUCLEOTIDE SEQUENCE</scope>
    <source>
        <strain evidence="1">MA453B</strain>
    </source>
</reference>
<protein>
    <submittedName>
        <fullName evidence="1">17474_t:CDS:1</fullName>
    </submittedName>
</protein>
<sequence length="168" mass="18701">MSEDSLIARTNIEPCNDKPSLLKRTYDKKCPCVLATSNFNGKVKGLVVYSQDECGATTVVGIFKSGFKKGHRYDFLITDDCGNPIRNMTADLHVNFVNGGTAPFHAKLLDVSLNCDKYGILRAHTSKPKPPADYNSTVPYKRNNDPCSSKFRKRDWGAETKVYEDASK</sequence>
<proteinExistence type="predicted"/>
<accession>A0A9N9I346</accession>
<dbReference type="AlphaFoldDB" id="A0A9N9I346"/>
<organism evidence="1 2">
    <name type="scientific">Dentiscutata erythropus</name>
    <dbReference type="NCBI Taxonomy" id="1348616"/>
    <lineage>
        <taxon>Eukaryota</taxon>
        <taxon>Fungi</taxon>
        <taxon>Fungi incertae sedis</taxon>
        <taxon>Mucoromycota</taxon>
        <taxon>Glomeromycotina</taxon>
        <taxon>Glomeromycetes</taxon>
        <taxon>Diversisporales</taxon>
        <taxon>Gigasporaceae</taxon>
        <taxon>Dentiscutata</taxon>
    </lineage>
</organism>